<sequence>MKLNKKLLVYASFSIIPIAGGIASSAIITKNTKDFFESLPYLLISTPIFIASTTLPIFLYFRNFLYMYIAIVYSAFIPFIVSFGVSKAYENYTVEINDHYELGLDDHYIEVTLNIPVSYAPSSLLEEDQILDPNSLFKKLFNRALKTKLRRSPYYPKLRFIELEKCSSLKMSILQDKIILKKKCGDVIIEIILNSNKNPKLANSTT</sequence>
<feature type="transmembrane region" description="Helical" evidence="1">
    <location>
        <begin position="7"/>
        <end position="28"/>
    </location>
</feature>
<evidence type="ECO:0000313" key="3">
    <source>
        <dbReference type="Proteomes" id="UP000248410"/>
    </source>
</evidence>
<evidence type="ECO:0000256" key="1">
    <source>
        <dbReference type="SAM" id="Phobius"/>
    </source>
</evidence>
<feature type="transmembrane region" description="Helical" evidence="1">
    <location>
        <begin position="65"/>
        <end position="85"/>
    </location>
</feature>
<dbReference type="Proteomes" id="UP000248410">
    <property type="component" value="Chromosome"/>
</dbReference>
<evidence type="ECO:0000313" key="2">
    <source>
        <dbReference type="EMBL" id="AWR97539.1"/>
    </source>
</evidence>
<dbReference type="EMBL" id="CP029288">
    <property type="protein sequence ID" value="AWR97539.1"/>
    <property type="molecule type" value="Genomic_DNA"/>
</dbReference>
<feature type="transmembrane region" description="Helical" evidence="1">
    <location>
        <begin position="40"/>
        <end position="58"/>
    </location>
</feature>
<dbReference type="GeneID" id="36837948"/>
<reference evidence="2 3" key="1">
    <citation type="submission" date="2018-05" db="EMBL/GenBank/DDBJ databases">
        <title>Complete Genome Sequences of Extremely Thermoacidophilic, Metal-Mobilizing Type-Strain Members of the Archaeal Family Sulfolobaceae: Acidianus brierleyi DSM-1651T, Acidianus sulfidivorans DSM-18786T, Metallosphaera hakonensis DSM-7519T, and Metallosphaera prunae DSM-10039T.</title>
        <authorList>
            <person name="Counts J.A."/>
            <person name="Kelly R.M."/>
        </authorList>
    </citation>
    <scope>NUCLEOTIDE SEQUENCE [LARGE SCALE GENOMIC DNA]</scope>
    <source>
        <strain evidence="2 3">JP7</strain>
    </source>
</reference>
<dbReference type="AlphaFoldDB" id="A0A2U9IN94"/>
<dbReference type="RefSeq" id="WP_110380429.1">
    <property type="nucleotide sequence ID" value="NZ_CP029288.2"/>
</dbReference>
<keyword evidence="1" id="KW-1133">Transmembrane helix</keyword>
<dbReference type="KEGG" id="asul:DFR86_08225"/>
<protein>
    <submittedName>
        <fullName evidence="2">Uncharacterized protein</fullName>
    </submittedName>
</protein>
<name>A0A2U9IN94_9CREN</name>
<gene>
    <name evidence="2" type="ORF">DFR86_08225</name>
</gene>
<dbReference type="OrthoDB" id="39701at2157"/>
<keyword evidence="1" id="KW-0812">Transmembrane</keyword>
<accession>A0A2U9IN94</accession>
<proteinExistence type="predicted"/>
<keyword evidence="3" id="KW-1185">Reference proteome</keyword>
<keyword evidence="1" id="KW-0472">Membrane</keyword>
<organism evidence="2 3">
    <name type="scientific">Acidianus sulfidivorans JP7</name>
    <dbReference type="NCBI Taxonomy" id="619593"/>
    <lineage>
        <taxon>Archaea</taxon>
        <taxon>Thermoproteota</taxon>
        <taxon>Thermoprotei</taxon>
        <taxon>Sulfolobales</taxon>
        <taxon>Sulfolobaceae</taxon>
        <taxon>Acidianus</taxon>
    </lineage>
</organism>